<evidence type="ECO:0000313" key="3">
    <source>
        <dbReference type="Proteomes" id="UP000215914"/>
    </source>
</evidence>
<dbReference type="AlphaFoldDB" id="A0A9K3E4C7"/>
<keyword evidence="3" id="KW-1185">Reference proteome</keyword>
<dbReference type="Gramene" id="mRNA:HanXRQr2_Chr15g0718091">
    <property type="protein sequence ID" value="CDS:HanXRQr2_Chr15g0718091.1"/>
    <property type="gene ID" value="HanXRQr2_Chr15g0718091"/>
</dbReference>
<reference evidence="2" key="2">
    <citation type="submission" date="2020-06" db="EMBL/GenBank/DDBJ databases">
        <title>Helianthus annuus Genome sequencing and assembly Release 2.</title>
        <authorList>
            <person name="Gouzy J."/>
            <person name="Langlade N."/>
            <person name="Munos S."/>
        </authorList>
    </citation>
    <scope>NUCLEOTIDE SEQUENCE</scope>
    <source>
        <tissue evidence="2">Leaves</tissue>
    </source>
</reference>
<name>A0A9K3E4C7_HELAN</name>
<accession>A0A9K3E4C7</accession>
<protein>
    <submittedName>
        <fullName evidence="2">Uncharacterized protein</fullName>
    </submittedName>
</protein>
<dbReference type="EMBL" id="MNCJ02000330">
    <property type="protein sequence ID" value="KAF5766666.1"/>
    <property type="molecule type" value="Genomic_DNA"/>
</dbReference>
<organism evidence="2 3">
    <name type="scientific">Helianthus annuus</name>
    <name type="common">Common sunflower</name>
    <dbReference type="NCBI Taxonomy" id="4232"/>
    <lineage>
        <taxon>Eukaryota</taxon>
        <taxon>Viridiplantae</taxon>
        <taxon>Streptophyta</taxon>
        <taxon>Embryophyta</taxon>
        <taxon>Tracheophyta</taxon>
        <taxon>Spermatophyta</taxon>
        <taxon>Magnoliopsida</taxon>
        <taxon>eudicotyledons</taxon>
        <taxon>Gunneridae</taxon>
        <taxon>Pentapetalae</taxon>
        <taxon>asterids</taxon>
        <taxon>campanulids</taxon>
        <taxon>Asterales</taxon>
        <taxon>Asteraceae</taxon>
        <taxon>Asteroideae</taxon>
        <taxon>Heliantheae alliance</taxon>
        <taxon>Heliantheae</taxon>
        <taxon>Helianthus</taxon>
    </lineage>
</organism>
<dbReference type="Proteomes" id="UP000215914">
    <property type="component" value="Unassembled WGS sequence"/>
</dbReference>
<evidence type="ECO:0000313" key="2">
    <source>
        <dbReference type="EMBL" id="KAF5766666.1"/>
    </source>
</evidence>
<evidence type="ECO:0000256" key="1">
    <source>
        <dbReference type="SAM" id="MobiDB-lite"/>
    </source>
</evidence>
<proteinExistence type="predicted"/>
<sequence length="80" mass="9032">MQPISYVIMITIHRSRLTRTQSTCGKTLYYHARLLYHTPNNNTSNTNRLQVEESGEGEAALGSGREKESVCVLDCKICEN</sequence>
<gene>
    <name evidence="2" type="ORF">HanXRQr2_Chr15g0718091</name>
</gene>
<feature type="region of interest" description="Disordered" evidence="1">
    <location>
        <begin position="41"/>
        <end position="64"/>
    </location>
</feature>
<comment type="caution">
    <text evidence="2">The sequence shown here is derived from an EMBL/GenBank/DDBJ whole genome shotgun (WGS) entry which is preliminary data.</text>
</comment>
<reference evidence="2" key="1">
    <citation type="journal article" date="2017" name="Nature">
        <title>The sunflower genome provides insights into oil metabolism, flowering and Asterid evolution.</title>
        <authorList>
            <person name="Badouin H."/>
            <person name="Gouzy J."/>
            <person name="Grassa C.J."/>
            <person name="Murat F."/>
            <person name="Staton S.E."/>
            <person name="Cottret L."/>
            <person name="Lelandais-Briere C."/>
            <person name="Owens G.L."/>
            <person name="Carrere S."/>
            <person name="Mayjonade B."/>
            <person name="Legrand L."/>
            <person name="Gill N."/>
            <person name="Kane N.C."/>
            <person name="Bowers J.E."/>
            <person name="Hubner S."/>
            <person name="Bellec A."/>
            <person name="Berard A."/>
            <person name="Berges H."/>
            <person name="Blanchet N."/>
            <person name="Boniface M.C."/>
            <person name="Brunel D."/>
            <person name="Catrice O."/>
            <person name="Chaidir N."/>
            <person name="Claudel C."/>
            <person name="Donnadieu C."/>
            <person name="Faraut T."/>
            <person name="Fievet G."/>
            <person name="Helmstetter N."/>
            <person name="King M."/>
            <person name="Knapp S.J."/>
            <person name="Lai Z."/>
            <person name="Le Paslier M.C."/>
            <person name="Lippi Y."/>
            <person name="Lorenzon L."/>
            <person name="Mandel J.R."/>
            <person name="Marage G."/>
            <person name="Marchand G."/>
            <person name="Marquand E."/>
            <person name="Bret-Mestries E."/>
            <person name="Morien E."/>
            <person name="Nambeesan S."/>
            <person name="Nguyen T."/>
            <person name="Pegot-Espagnet P."/>
            <person name="Pouilly N."/>
            <person name="Raftis F."/>
            <person name="Sallet E."/>
            <person name="Schiex T."/>
            <person name="Thomas J."/>
            <person name="Vandecasteele C."/>
            <person name="Vares D."/>
            <person name="Vear F."/>
            <person name="Vautrin S."/>
            <person name="Crespi M."/>
            <person name="Mangin B."/>
            <person name="Burke J.M."/>
            <person name="Salse J."/>
            <person name="Munos S."/>
            <person name="Vincourt P."/>
            <person name="Rieseberg L.H."/>
            <person name="Langlade N.B."/>
        </authorList>
    </citation>
    <scope>NUCLEOTIDE SEQUENCE</scope>
    <source>
        <tissue evidence="2">Leaves</tissue>
    </source>
</reference>